<dbReference type="eggNOG" id="COG4715">
    <property type="taxonomic scope" value="Bacteria"/>
</dbReference>
<evidence type="ECO:0000313" key="3">
    <source>
        <dbReference type="EMBL" id="CCK30508.1"/>
    </source>
</evidence>
<accession>K4RAQ7</accession>
<dbReference type="InterPro" id="IPR007527">
    <property type="entry name" value="Znf_SWIM"/>
</dbReference>
<keyword evidence="4" id="KW-1185">Reference proteome</keyword>
<sequence>MVTGGLTEASLRALAGARSFERGLGYLDAVSRVEIGDGWVTATVHGTERYAVELTLDDPGGLSGECDCPYGREGNFCKHLVALGLTVLAQRQSLPQQREAARCRAQDLDAWLSALSRDELLALTREQIAEDRKLRRRLELRAATARGDVAEIRSRIRELLDITPFARYGYVEYADACAYADQAGQAASAIGDLSRSGRAAEAITAAREAMRLLTEAADSVDDSDGGLGEVGHALADAHLEACRAAGPDAQDLARWLVGQALGAFDDCLTDIDPLDYEDVLGDTGMATLRELAIEAWRRNRKGWAEKTLMGRLAKAGGDVDTVIAVHAAALAANGHTHLAIAGELDGAGRTEEALGWAERGIRDAGDLAAVDTALVDYLHDRYARAARLSDAVTLRRDHFRARRTLLTYRQLRTAAQAADCWPAERAEALTLLRADAARQRPGRHSGPVLVDVLLDDKDIDAAWQAATATGADDRQWLVLADQARADRPADALGVYLRLAEPLTEQTGNSVYERLVSLLLSIRDCHQRLGTPDEFAAHVHALRAAHRRKRNLMRLMQEQGM</sequence>
<evidence type="ECO:0000259" key="2">
    <source>
        <dbReference type="PROSITE" id="PS50966"/>
    </source>
</evidence>
<dbReference type="RefSeq" id="WP_015660844.1">
    <property type="nucleotide sequence ID" value="NC_020504.1"/>
</dbReference>
<proteinExistence type="predicted"/>
<dbReference type="KEGG" id="sdv:BN159_6129"/>
<protein>
    <recommendedName>
        <fullName evidence="2">SWIM-type domain-containing protein</fullName>
    </recommendedName>
</protein>
<reference evidence="3 4" key="1">
    <citation type="journal article" date="2012" name="J. Bacteriol.">
        <title>Genome sequence of the bacterium Streptomyces davawensis JCM 4913 and heterologous production of the unique antibiotic roseoflavin.</title>
        <authorList>
            <person name="Jankowitsch F."/>
            <person name="Schwarz J."/>
            <person name="Ruckert C."/>
            <person name="Gust B."/>
            <person name="Szczepanowski R."/>
            <person name="Blom J."/>
            <person name="Pelzer S."/>
            <person name="Kalinowski J."/>
            <person name="Mack M."/>
        </authorList>
    </citation>
    <scope>NUCLEOTIDE SEQUENCE [LARGE SCALE GENOMIC DNA]</scope>
    <source>
        <strain evidence="4">DSM 101723 / JCM 4913 / KCC S-0913 / 768</strain>
    </source>
</reference>
<dbReference type="HOGENOM" id="CLU_031282_0_0_11"/>
<keyword evidence="1" id="KW-0863">Zinc-finger</keyword>
<gene>
    <name evidence="3" type="ORF">BN159_6129</name>
</gene>
<dbReference type="PATRIC" id="fig|1214101.3.peg.6212"/>
<organism evidence="3 4">
    <name type="scientific">Streptomyces davaonensis (strain DSM 101723 / JCM 4913 / KCC S-0913 / 768)</name>
    <dbReference type="NCBI Taxonomy" id="1214101"/>
    <lineage>
        <taxon>Bacteria</taxon>
        <taxon>Bacillati</taxon>
        <taxon>Actinomycetota</taxon>
        <taxon>Actinomycetes</taxon>
        <taxon>Kitasatosporales</taxon>
        <taxon>Streptomycetaceae</taxon>
        <taxon>Streptomyces</taxon>
    </lineage>
</organism>
<keyword evidence="1" id="KW-0479">Metal-binding</keyword>
<name>K4RAQ7_STRDJ</name>
<dbReference type="GO" id="GO:0008270">
    <property type="term" value="F:zinc ion binding"/>
    <property type="evidence" value="ECO:0007669"/>
    <property type="project" value="UniProtKB-KW"/>
</dbReference>
<dbReference type="Proteomes" id="UP000008043">
    <property type="component" value="Chromosome"/>
</dbReference>
<feature type="domain" description="SWIM-type" evidence="2">
    <location>
        <begin position="50"/>
        <end position="88"/>
    </location>
</feature>
<dbReference type="OrthoDB" id="3677745at2"/>
<dbReference type="STRING" id="1214101.BN159_6129"/>
<dbReference type="AlphaFoldDB" id="K4RAQ7"/>
<evidence type="ECO:0000256" key="1">
    <source>
        <dbReference type="PROSITE-ProRule" id="PRU00325"/>
    </source>
</evidence>
<keyword evidence="1" id="KW-0862">Zinc</keyword>
<dbReference type="PROSITE" id="PS50966">
    <property type="entry name" value="ZF_SWIM"/>
    <property type="match status" value="1"/>
</dbReference>
<evidence type="ECO:0000313" key="4">
    <source>
        <dbReference type="Proteomes" id="UP000008043"/>
    </source>
</evidence>
<dbReference type="EMBL" id="HE971709">
    <property type="protein sequence ID" value="CCK30508.1"/>
    <property type="molecule type" value="Genomic_DNA"/>
</dbReference>